<dbReference type="Proteomes" id="UP000030645">
    <property type="component" value="Unassembled WGS sequence"/>
</dbReference>
<feature type="region of interest" description="Disordered" evidence="1">
    <location>
        <begin position="379"/>
        <end position="409"/>
    </location>
</feature>
<feature type="compositionally biased region" description="Polar residues" evidence="1">
    <location>
        <begin position="9"/>
        <end position="22"/>
    </location>
</feature>
<organism evidence="2 3">
    <name type="scientific">Morus notabilis</name>
    <dbReference type="NCBI Taxonomy" id="981085"/>
    <lineage>
        <taxon>Eukaryota</taxon>
        <taxon>Viridiplantae</taxon>
        <taxon>Streptophyta</taxon>
        <taxon>Embryophyta</taxon>
        <taxon>Tracheophyta</taxon>
        <taxon>Spermatophyta</taxon>
        <taxon>Magnoliopsida</taxon>
        <taxon>eudicotyledons</taxon>
        <taxon>Gunneridae</taxon>
        <taxon>Pentapetalae</taxon>
        <taxon>rosids</taxon>
        <taxon>fabids</taxon>
        <taxon>Rosales</taxon>
        <taxon>Moraceae</taxon>
        <taxon>Moreae</taxon>
        <taxon>Morus</taxon>
    </lineage>
</organism>
<gene>
    <name evidence="2" type="ORF">L484_021882</name>
</gene>
<feature type="compositionally biased region" description="Polar residues" evidence="1">
    <location>
        <begin position="333"/>
        <end position="355"/>
    </location>
</feature>
<name>W9S3X8_9ROSA</name>
<dbReference type="AlphaFoldDB" id="W9S3X8"/>
<feature type="region of interest" description="Disordered" evidence="1">
    <location>
        <begin position="319"/>
        <end position="355"/>
    </location>
</feature>
<dbReference type="EMBL" id="KE346040">
    <property type="protein sequence ID" value="EXC25012.1"/>
    <property type="molecule type" value="Genomic_DNA"/>
</dbReference>
<feature type="compositionally biased region" description="Basic and acidic residues" evidence="1">
    <location>
        <begin position="379"/>
        <end position="407"/>
    </location>
</feature>
<reference evidence="3" key="1">
    <citation type="submission" date="2013-01" db="EMBL/GenBank/DDBJ databases">
        <title>Draft Genome Sequence of a Mulberry Tree, Morus notabilis C.K. Schneid.</title>
        <authorList>
            <person name="He N."/>
            <person name="Zhao S."/>
        </authorList>
    </citation>
    <scope>NUCLEOTIDE SEQUENCE</scope>
</reference>
<proteinExistence type="predicted"/>
<dbReference type="PANTHER" id="PTHR33240">
    <property type="entry name" value="OS08G0508500 PROTEIN"/>
    <property type="match status" value="1"/>
</dbReference>
<keyword evidence="3" id="KW-1185">Reference proteome</keyword>
<feature type="compositionally biased region" description="Low complexity" evidence="1">
    <location>
        <begin position="116"/>
        <end position="128"/>
    </location>
</feature>
<protein>
    <recommendedName>
        <fullName evidence="4">Retrotransposon gag domain-containing protein</fullName>
    </recommendedName>
</protein>
<evidence type="ECO:0008006" key="4">
    <source>
        <dbReference type="Google" id="ProtNLM"/>
    </source>
</evidence>
<feature type="region of interest" description="Disordered" evidence="1">
    <location>
        <begin position="77"/>
        <end position="128"/>
    </location>
</feature>
<accession>W9S3X8</accession>
<dbReference type="STRING" id="981085.W9S3X8"/>
<dbReference type="eggNOG" id="KOG0017">
    <property type="taxonomic scope" value="Eukaryota"/>
</dbReference>
<dbReference type="PANTHER" id="PTHR33240:SF8">
    <property type="entry name" value="OS03G0439900 PROTEIN"/>
    <property type="match status" value="1"/>
</dbReference>
<evidence type="ECO:0000256" key="1">
    <source>
        <dbReference type="SAM" id="MobiDB-lite"/>
    </source>
</evidence>
<sequence>MPPRRRDTTANQGSQMEENTTHLAYDGSGENQPPTGIEAPPPDVPQPDPRQMQAQLNALTDLVRGLTTIVEIVDKRNSMPPLEDAPRPLGATMAGNQNPGSVREDGNPAGRQDAQGAGASKGGSSTISTKEARAIIQRMTSLEEKFTGDVAGLKKNIGQVTEVVNVDITPSRMHDHLFTTEIMALPLLDKYRSPPIPPYDGRGDPDDHLEMYTGHMLLHGWNKLKEAFSLQFIGVKKYVPPKRNLTTIYQKLNESLKEWLVRYREAVAATTDIADQEALIGAMSSMKKITPFKRDLNRKPPSTYKEFLAQAQGYINAEEADANDPEHRGQRGVQPSQTRESVTPTRTYGDVSHNTNDCADLKDEIERVILEGRLQEFKVERRPRNDGHGGQNDGRRREENRRPENREPVGVIRTVFSSPYIGGDSRRSQKDYTHEARGVYPERFWNLSTVKIARYNSADVAFNEEDTNGVHFPHNDALVVEAIIGNHTVCIILVDNGSSVDLLYSDCLEKMGIPMEQLEKTSRPLYRFAGDSGIPKGTI</sequence>
<evidence type="ECO:0000313" key="2">
    <source>
        <dbReference type="EMBL" id="EXC25012.1"/>
    </source>
</evidence>
<feature type="compositionally biased region" description="Pro residues" evidence="1">
    <location>
        <begin position="39"/>
        <end position="48"/>
    </location>
</feature>
<evidence type="ECO:0000313" key="3">
    <source>
        <dbReference type="Proteomes" id="UP000030645"/>
    </source>
</evidence>
<feature type="region of interest" description="Disordered" evidence="1">
    <location>
        <begin position="1"/>
        <end position="50"/>
    </location>
</feature>